<dbReference type="Pfam" id="PF08937">
    <property type="entry name" value="ThsB_TIR"/>
    <property type="match status" value="1"/>
</dbReference>
<dbReference type="InterPro" id="IPR015032">
    <property type="entry name" value="ThsB__TIR-like_domain"/>
</dbReference>
<name>A0A2S5A2F0_9SPHI</name>
<evidence type="ECO:0000259" key="1">
    <source>
        <dbReference type="Pfam" id="PF08937"/>
    </source>
</evidence>
<sequence>MSKIYNYCAFYVSEPFSDSSLGAHATKDFCYYSMLKAWKGADTSFPFNNAHDTTYNVRDNSDWESTLKPRLRERLRNSKNIVMFLGSDTLNSRALREEIDYGINTLGLPIIVIYPNLKNNSDLLNGDKTALNNTVKALWNKLPIFRDSKSKVPVLHVPLNKETIRNALNNSDFRLGSGKSPNDYWYK</sequence>
<dbReference type="RefSeq" id="WP_103789369.1">
    <property type="nucleotide sequence ID" value="NZ_PQVF01000007.1"/>
</dbReference>
<feature type="domain" description="Thoeris protein ThsB TIR-like" evidence="1">
    <location>
        <begin position="10"/>
        <end position="119"/>
    </location>
</feature>
<comment type="caution">
    <text evidence="2">The sequence shown here is derived from an EMBL/GenBank/DDBJ whole genome shotgun (WGS) entry which is preliminary data.</text>
</comment>
<proteinExistence type="predicted"/>
<accession>A0A2S5A2F0</accession>
<dbReference type="AlphaFoldDB" id="A0A2S5A2F0"/>
<reference evidence="2 3" key="1">
    <citation type="submission" date="2018-01" db="EMBL/GenBank/DDBJ databases">
        <authorList>
            <person name="Gaut B.S."/>
            <person name="Morton B.R."/>
            <person name="Clegg M.T."/>
            <person name="Duvall M.R."/>
        </authorList>
    </citation>
    <scope>NUCLEOTIDE SEQUENCE [LARGE SCALE GENOMIC DNA]</scope>
    <source>
        <strain evidence="2 3">HR-AV</strain>
    </source>
</reference>
<evidence type="ECO:0000313" key="2">
    <source>
        <dbReference type="EMBL" id="POY36452.1"/>
    </source>
</evidence>
<protein>
    <recommendedName>
        <fullName evidence="1">Thoeris protein ThsB TIR-like domain-containing protein</fullName>
    </recommendedName>
</protein>
<keyword evidence="3" id="KW-1185">Reference proteome</keyword>
<dbReference type="OrthoDB" id="2218415at2"/>
<dbReference type="Proteomes" id="UP000236893">
    <property type="component" value="Unassembled WGS sequence"/>
</dbReference>
<dbReference type="Gene3D" id="3.40.50.11200">
    <property type="match status" value="1"/>
</dbReference>
<dbReference type="EMBL" id="PQVF01000007">
    <property type="protein sequence ID" value="POY36452.1"/>
    <property type="molecule type" value="Genomic_DNA"/>
</dbReference>
<evidence type="ECO:0000313" key="3">
    <source>
        <dbReference type="Proteomes" id="UP000236893"/>
    </source>
</evidence>
<organism evidence="2 3">
    <name type="scientific">Solitalea longa</name>
    <dbReference type="NCBI Taxonomy" id="2079460"/>
    <lineage>
        <taxon>Bacteria</taxon>
        <taxon>Pseudomonadati</taxon>
        <taxon>Bacteroidota</taxon>
        <taxon>Sphingobacteriia</taxon>
        <taxon>Sphingobacteriales</taxon>
        <taxon>Sphingobacteriaceae</taxon>
        <taxon>Solitalea</taxon>
    </lineage>
</organism>
<gene>
    <name evidence="2" type="ORF">C3K47_11965</name>
</gene>